<feature type="domain" description="RING-type" evidence="16">
    <location>
        <begin position="213"/>
        <end position="287"/>
    </location>
</feature>
<evidence type="ECO:0000256" key="3">
    <source>
        <dbReference type="ARBA" id="ARBA00004906"/>
    </source>
</evidence>
<comment type="subcellular location">
    <subcellularLocation>
        <location evidence="2">Membrane</location>
        <topology evidence="2">Single-pass membrane protein</topology>
    </subcellularLocation>
</comment>
<evidence type="ECO:0000256" key="11">
    <source>
        <dbReference type="ARBA" id="ARBA00022833"/>
    </source>
</evidence>
<dbReference type="FunFam" id="3.30.40.10:FF:000051">
    <property type="entry name" value="RBR-type E3 ubiquitin transferase"/>
    <property type="match status" value="1"/>
</dbReference>
<evidence type="ECO:0000256" key="1">
    <source>
        <dbReference type="ARBA" id="ARBA00001798"/>
    </source>
</evidence>
<dbReference type="Pfam" id="PF22605">
    <property type="entry name" value="IBR_2"/>
    <property type="match status" value="1"/>
</dbReference>
<dbReference type="SUPFAM" id="SSF57850">
    <property type="entry name" value="RING/U-box"/>
    <property type="match status" value="2"/>
</dbReference>
<dbReference type="EMBL" id="SPLM01000072">
    <property type="protein sequence ID" value="TMW63530.1"/>
    <property type="molecule type" value="Genomic_DNA"/>
</dbReference>
<feature type="domain" description="RING-type" evidence="17">
    <location>
        <begin position="209"/>
        <end position="398"/>
    </location>
</feature>
<dbReference type="GO" id="GO:0008270">
    <property type="term" value="F:zinc ion binding"/>
    <property type="evidence" value="ECO:0007669"/>
    <property type="project" value="UniProtKB-KW"/>
</dbReference>
<evidence type="ECO:0000259" key="17">
    <source>
        <dbReference type="PROSITE" id="PS51873"/>
    </source>
</evidence>
<dbReference type="InterPro" id="IPR001841">
    <property type="entry name" value="Znf_RING"/>
</dbReference>
<dbReference type="CDD" id="cd20354">
    <property type="entry name" value="Rcat_RBR_RNF14"/>
    <property type="match status" value="1"/>
</dbReference>
<feature type="transmembrane region" description="Helical" evidence="15">
    <location>
        <begin position="419"/>
        <end position="452"/>
    </location>
</feature>
<keyword evidence="6 15" id="KW-0812">Transmembrane</keyword>
<dbReference type="PROSITE" id="PS50089">
    <property type="entry name" value="ZF_RING_2"/>
    <property type="match status" value="1"/>
</dbReference>
<reference evidence="18" key="1">
    <citation type="submission" date="2019-03" db="EMBL/GenBank/DDBJ databases">
        <title>Long read genome sequence of the mycoparasitic Pythium oligandrum ATCC 38472 isolated from sugarbeet rhizosphere.</title>
        <authorList>
            <person name="Gaulin E."/>
        </authorList>
    </citation>
    <scope>NUCLEOTIDE SEQUENCE</scope>
    <source>
        <strain evidence="18">ATCC 38472_TT</strain>
    </source>
</reference>
<dbReference type="InterPro" id="IPR044066">
    <property type="entry name" value="TRIAD_supradom"/>
</dbReference>
<evidence type="ECO:0000256" key="13">
    <source>
        <dbReference type="ARBA" id="ARBA00023136"/>
    </source>
</evidence>
<evidence type="ECO:0000256" key="2">
    <source>
        <dbReference type="ARBA" id="ARBA00004167"/>
    </source>
</evidence>
<keyword evidence="8" id="KW-0677">Repeat</keyword>
<dbReference type="GO" id="GO:0031090">
    <property type="term" value="C:organelle membrane"/>
    <property type="evidence" value="ECO:0007669"/>
    <property type="project" value="UniProtKB-ARBA"/>
</dbReference>
<dbReference type="InterPro" id="IPR047548">
    <property type="entry name" value="Rcat_RBR_RNF14"/>
</dbReference>
<dbReference type="AlphaFoldDB" id="A0A8K1CIW2"/>
<dbReference type="InterPro" id="IPR013083">
    <property type="entry name" value="Znf_RING/FYVE/PHD"/>
</dbReference>
<dbReference type="InterPro" id="IPR031127">
    <property type="entry name" value="E3_UB_ligase_RBR"/>
</dbReference>
<evidence type="ECO:0000256" key="7">
    <source>
        <dbReference type="ARBA" id="ARBA00022723"/>
    </source>
</evidence>
<comment type="caution">
    <text evidence="18">The sequence shown here is derived from an EMBL/GenBank/DDBJ whole genome shotgun (WGS) entry which is preliminary data.</text>
</comment>
<protein>
    <recommendedName>
        <fullName evidence="4">RBR-type E3 ubiquitin transferase</fullName>
        <ecNumber evidence="4">2.3.2.31</ecNumber>
    </recommendedName>
</protein>
<dbReference type="Gene3D" id="3.30.40.10">
    <property type="entry name" value="Zinc/RING finger domain, C3HC4 (zinc finger)"/>
    <property type="match status" value="1"/>
</dbReference>
<evidence type="ECO:0000256" key="14">
    <source>
        <dbReference type="PROSITE-ProRule" id="PRU00175"/>
    </source>
</evidence>
<dbReference type="InterPro" id="IPR054694">
    <property type="entry name" value="Parkin-like_IBR"/>
</dbReference>
<keyword evidence="12 15" id="KW-1133">Transmembrane helix</keyword>
<dbReference type="GO" id="GO:0061630">
    <property type="term" value="F:ubiquitin protein ligase activity"/>
    <property type="evidence" value="ECO:0007669"/>
    <property type="project" value="UniProtKB-EC"/>
</dbReference>
<organism evidence="18 19">
    <name type="scientific">Pythium oligandrum</name>
    <name type="common">Mycoparasitic fungus</name>
    <dbReference type="NCBI Taxonomy" id="41045"/>
    <lineage>
        <taxon>Eukaryota</taxon>
        <taxon>Sar</taxon>
        <taxon>Stramenopiles</taxon>
        <taxon>Oomycota</taxon>
        <taxon>Peronosporomycetes</taxon>
        <taxon>Pythiales</taxon>
        <taxon>Pythiaceae</taxon>
        <taxon>Pythium</taxon>
    </lineage>
</organism>
<evidence type="ECO:0000256" key="9">
    <source>
        <dbReference type="ARBA" id="ARBA00022771"/>
    </source>
</evidence>
<keyword evidence="7" id="KW-0479">Metal-binding</keyword>
<proteinExistence type="predicted"/>
<accession>A0A8K1CIW2</accession>
<keyword evidence="19" id="KW-1185">Reference proteome</keyword>
<keyword evidence="9 14" id="KW-0863">Zinc-finger</keyword>
<evidence type="ECO:0000259" key="16">
    <source>
        <dbReference type="PROSITE" id="PS50089"/>
    </source>
</evidence>
<evidence type="ECO:0000313" key="18">
    <source>
        <dbReference type="EMBL" id="TMW63530.1"/>
    </source>
</evidence>
<dbReference type="OrthoDB" id="205060at2759"/>
<name>A0A8K1CIW2_PYTOL</name>
<keyword evidence="11" id="KW-0862">Zinc</keyword>
<dbReference type="Gene3D" id="1.20.120.1750">
    <property type="match status" value="1"/>
</dbReference>
<evidence type="ECO:0000256" key="6">
    <source>
        <dbReference type="ARBA" id="ARBA00022692"/>
    </source>
</evidence>
<evidence type="ECO:0000256" key="12">
    <source>
        <dbReference type="ARBA" id="ARBA00022989"/>
    </source>
</evidence>
<dbReference type="EC" id="2.3.2.31" evidence="4"/>
<keyword evidence="13 15" id="KW-0472">Membrane</keyword>
<evidence type="ECO:0000313" key="19">
    <source>
        <dbReference type="Proteomes" id="UP000794436"/>
    </source>
</evidence>
<feature type="transmembrane region" description="Helical" evidence="15">
    <location>
        <begin position="464"/>
        <end position="486"/>
    </location>
</feature>
<dbReference type="Pfam" id="PF00097">
    <property type="entry name" value="zf-C3HC4"/>
    <property type="match status" value="1"/>
</dbReference>
<keyword evidence="10" id="KW-0833">Ubl conjugation pathway</keyword>
<dbReference type="Proteomes" id="UP000794436">
    <property type="component" value="Unassembled WGS sequence"/>
</dbReference>
<dbReference type="GO" id="GO:0005737">
    <property type="term" value="C:cytoplasm"/>
    <property type="evidence" value="ECO:0007669"/>
    <property type="project" value="UniProtKB-ARBA"/>
</dbReference>
<evidence type="ECO:0000256" key="15">
    <source>
        <dbReference type="SAM" id="Phobius"/>
    </source>
</evidence>
<gene>
    <name evidence="18" type="ORF">Poli38472_002471</name>
</gene>
<evidence type="ECO:0000256" key="8">
    <source>
        <dbReference type="ARBA" id="ARBA00022737"/>
    </source>
</evidence>
<evidence type="ECO:0000256" key="4">
    <source>
        <dbReference type="ARBA" id="ARBA00012251"/>
    </source>
</evidence>
<keyword evidence="5" id="KW-0808">Transferase</keyword>
<dbReference type="GO" id="GO:0016567">
    <property type="term" value="P:protein ubiquitination"/>
    <property type="evidence" value="ECO:0007669"/>
    <property type="project" value="InterPro"/>
</dbReference>
<dbReference type="PROSITE" id="PS51873">
    <property type="entry name" value="TRIAD"/>
    <property type="match status" value="1"/>
</dbReference>
<comment type="pathway">
    <text evidence="3">Protein modification; protein ubiquitination.</text>
</comment>
<evidence type="ECO:0000256" key="5">
    <source>
        <dbReference type="ARBA" id="ARBA00022679"/>
    </source>
</evidence>
<dbReference type="SMART" id="SM00184">
    <property type="entry name" value="RING"/>
    <property type="match status" value="1"/>
</dbReference>
<dbReference type="InterPro" id="IPR018957">
    <property type="entry name" value="Znf_C3HC4_RING-type"/>
</dbReference>
<comment type="catalytic activity">
    <reaction evidence="1">
        <text>[E2 ubiquitin-conjugating enzyme]-S-ubiquitinyl-L-cysteine + [acceptor protein]-L-lysine = [E2 ubiquitin-conjugating enzyme]-L-cysteine + [acceptor protein]-N(6)-ubiquitinyl-L-lysine.</text>
        <dbReference type="EC" id="2.3.2.31"/>
    </reaction>
</comment>
<sequence length="528" mass="58580">MAERVASFLATLRTTASDQVEAGLGDELRQLITVCADDATSLGRLIESLEVFLGAMEAEYEPDTKRQWVVRTFDAWMEGTTGALDVPSFQEALQRMKGGTRQSITLARASIDMPLDYVAMPPTPKIGVKKGREFRDHSDNSLMRLTTSIGRGQGRALRQGALLRRAHTVAVGGDEKHMPLLTRASSTLQASIPSFARELTSTILTPLEETFFCQICYENAPVSTAFKLSACGHQFCRSCFAQYLEVKIRDGQVYPTCFHEVDSTDGNDKRAAFNKETKHARQCPYCSFSQACDGPEHPEVSCGGCKRVYCYTHGNAHEQGTCADYEMRQMEADKVNRAAIALISKPCPGCQNSVEKNGGCNHMKCVVCSTNFCWICGDKVENATAPSHYAWWNVTGCAGQQMMEVEDQSRMERVAWTLLRVFFVVVCVPPAFVVTLVLTILSGCCIPCIYWLEMDPKELFVGIVEKLATCLLLCVVWIIVFLFSTVKKSILWIGSRCCRQDKQREPTVSADLDGLELDLEAGTVYDRA</sequence>
<evidence type="ECO:0000256" key="10">
    <source>
        <dbReference type="ARBA" id="ARBA00022786"/>
    </source>
</evidence>
<dbReference type="PANTHER" id="PTHR11685">
    <property type="entry name" value="RBR FAMILY RING FINGER AND IBR DOMAIN-CONTAINING"/>
    <property type="match status" value="1"/>
</dbReference>